<sequence length="197" mass="22430">MTGRKFSRDNQHVFAPGGRRNAILDKWEACIRGGIPIVEPWSLQEIQAMLEASSGLNEEEELGTKHMERARRIWGLCRRALVRTNLDRASALMSALISSLGHEMTLEDIGEAQEARNLRQDQAATRQRGGQQSGKARKQYRQRDLDNAAHAYLRLHKNYTFRTHFRLSDIAKEAGLTLPRVTDLTKKAIVKRAEELN</sequence>
<name>A0A193LEG3_9GAMM</name>
<proteinExistence type="predicted"/>
<dbReference type="Proteomes" id="UP000092695">
    <property type="component" value="Chromosome"/>
</dbReference>
<protein>
    <submittedName>
        <fullName evidence="2">Uncharacterized protein</fullName>
    </submittedName>
</protein>
<dbReference type="EMBL" id="CP016268">
    <property type="protein sequence ID" value="ANO50853.1"/>
    <property type="molecule type" value="Genomic_DNA"/>
</dbReference>
<evidence type="ECO:0000313" key="3">
    <source>
        <dbReference type="Proteomes" id="UP000092695"/>
    </source>
</evidence>
<organism evidence="2 3">
    <name type="scientific">Woeseia oceani</name>
    <dbReference type="NCBI Taxonomy" id="1548547"/>
    <lineage>
        <taxon>Bacteria</taxon>
        <taxon>Pseudomonadati</taxon>
        <taxon>Pseudomonadota</taxon>
        <taxon>Gammaproteobacteria</taxon>
        <taxon>Woeseiales</taxon>
        <taxon>Woeseiaceae</taxon>
        <taxon>Woeseia</taxon>
    </lineage>
</organism>
<evidence type="ECO:0000256" key="1">
    <source>
        <dbReference type="SAM" id="MobiDB-lite"/>
    </source>
</evidence>
<dbReference type="KEGG" id="woc:BA177_06200"/>
<dbReference type="STRING" id="1548547.BA177_06200"/>
<reference evidence="2 3" key="1">
    <citation type="submission" date="2016-06" db="EMBL/GenBank/DDBJ databases">
        <title>Complete genome sequence of a deep-branching marine Gamma Proteobacterium Woeseia oceani type strain XK5.</title>
        <authorList>
            <person name="Mu D."/>
            <person name="Du Z."/>
        </authorList>
    </citation>
    <scope>NUCLEOTIDE SEQUENCE [LARGE SCALE GENOMIC DNA]</scope>
    <source>
        <strain evidence="2 3">XK5</strain>
    </source>
</reference>
<feature type="region of interest" description="Disordered" evidence="1">
    <location>
        <begin position="120"/>
        <end position="141"/>
    </location>
</feature>
<dbReference type="RefSeq" id="WP_068614267.1">
    <property type="nucleotide sequence ID" value="NZ_CP016268.1"/>
</dbReference>
<dbReference type="AlphaFoldDB" id="A0A193LEG3"/>
<evidence type="ECO:0000313" key="2">
    <source>
        <dbReference type="EMBL" id="ANO50853.1"/>
    </source>
</evidence>
<accession>A0A193LEG3</accession>
<keyword evidence="3" id="KW-1185">Reference proteome</keyword>
<gene>
    <name evidence="2" type="ORF">BA177_06200</name>
</gene>
<feature type="compositionally biased region" description="Polar residues" evidence="1">
    <location>
        <begin position="120"/>
        <end position="134"/>
    </location>
</feature>